<dbReference type="Gene3D" id="2.60.120.10">
    <property type="entry name" value="Jelly Rolls"/>
    <property type="match status" value="1"/>
</dbReference>
<feature type="domain" description="Cyclic nucleotide-binding" evidence="9">
    <location>
        <begin position="913"/>
        <end position="1028"/>
    </location>
</feature>
<dbReference type="Pfam" id="PF13646">
    <property type="entry name" value="HEAT_2"/>
    <property type="match status" value="1"/>
</dbReference>
<comment type="caution">
    <text evidence="10">The sequence shown here is derived from an EMBL/GenBank/DDBJ whole genome shotgun (WGS) entry which is preliminary data.</text>
</comment>
<dbReference type="InterPro" id="IPR014710">
    <property type="entry name" value="RmlC-like_jellyroll"/>
</dbReference>
<dbReference type="AlphaFoldDB" id="A0A2M7G8Q7"/>
<feature type="transmembrane region" description="Helical" evidence="8">
    <location>
        <begin position="183"/>
        <end position="201"/>
    </location>
</feature>
<feature type="transmembrane region" description="Helical" evidence="8">
    <location>
        <begin position="277"/>
        <end position="296"/>
    </location>
</feature>
<dbReference type="InterPro" id="IPR018490">
    <property type="entry name" value="cNMP-bd_dom_sf"/>
</dbReference>
<dbReference type="PROSITE" id="PS50042">
    <property type="entry name" value="CNMP_BINDING_3"/>
    <property type="match status" value="1"/>
</dbReference>
<keyword evidence="5 8" id="KW-0067">ATP-binding</keyword>
<evidence type="ECO:0000256" key="8">
    <source>
        <dbReference type="RuleBase" id="RU363121"/>
    </source>
</evidence>
<evidence type="ECO:0000313" key="10">
    <source>
        <dbReference type="EMBL" id="PIW18221.1"/>
    </source>
</evidence>
<accession>A0A2M7G8Q7</accession>
<keyword evidence="2 8" id="KW-0813">Transport</keyword>
<protein>
    <recommendedName>
        <fullName evidence="8">ADP,ATP carrier protein</fullName>
    </recommendedName>
</protein>
<feature type="transmembrane region" description="Helical" evidence="8">
    <location>
        <begin position="395"/>
        <end position="413"/>
    </location>
</feature>
<dbReference type="Pfam" id="PF03219">
    <property type="entry name" value="TLC"/>
    <property type="match status" value="1"/>
</dbReference>
<feature type="transmembrane region" description="Helical" evidence="8">
    <location>
        <begin position="62"/>
        <end position="81"/>
    </location>
</feature>
<feature type="transmembrane region" description="Helical" evidence="8">
    <location>
        <begin position="116"/>
        <end position="140"/>
    </location>
</feature>
<feature type="transmembrane region" description="Helical" evidence="8">
    <location>
        <begin position="239"/>
        <end position="257"/>
    </location>
</feature>
<feature type="transmembrane region" description="Helical" evidence="8">
    <location>
        <begin position="21"/>
        <end position="42"/>
    </location>
</feature>
<dbReference type="GO" id="GO:0005524">
    <property type="term" value="F:ATP binding"/>
    <property type="evidence" value="ECO:0007669"/>
    <property type="project" value="UniProtKB-KW"/>
</dbReference>
<feature type="transmembrane region" description="Helical" evidence="8">
    <location>
        <begin position="303"/>
        <end position="326"/>
    </location>
</feature>
<dbReference type="CDD" id="cd06174">
    <property type="entry name" value="MFS"/>
    <property type="match status" value="1"/>
</dbReference>
<dbReference type="InterPro" id="IPR000595">
    <property type="entry name" value="cNMP-bd_dom"/>
</dbReference>
<evidence type="ECO:0000256" key="6">
    <source>
        <dbReference type="ARBA" id="ARBA00022989"/>
    </source>
</evidence>
<keyword evidence="6 8" id="KW-1133">Transmembrane helix</keyword>
<evidence type="ECO:0000256" key="4">
    <source>
        <dbReference type="ARBA" id="ARBA00022741"/>
    </source>
</evidence>
<proteinExistence type="inferred from homology"/>
<organism evidence="10 11">
    <name type="scientific">bacterium (Candidatus Blackallbacteria) CG17_big_fil_post_rev_8_21_14_2_50_48_46</name>
    <dbReference type="NCBI Taxonomy" id="2014261"/>
    <lineage>
        <taxon>Bacteria</taxon>
        <taxon>Candidatus Blackallbacteria</taxon>
    </lineage>
</organism>
<evidence type="ECO:0000313" key="11">
    <source>
        <dbReference type="Proteomes" id="UP000231019"/>
    </source>
</evidence>
<dbReference type="Gene3D" id="1.25.10.10">
    <property type="entry name" value="Leucine-rich Repeat Variant"/>
    <property type="match status" value="2"/>
</dbReference>
<gene>
    <name evidence="10" type="ORF">COW36_05490</name>
</gene>
<feature type="transmembrane region" description="Helical" evidence="8">
    <location>
        <begin position="93"/>
        <end position="110"/>
    </location>
</feature>
<dbReference type="GO" id="GO:0005471">
    <property type="term" value="F:ATP:ADP antiporter activity"/>
    <property type="evidence" value="ECO:0007669"/>
    <property type="project" value="InterPro"/>
</dbReference>
<comment type="subcellular location">
    <subcellularLocation>
        <location evidence="1 8">Membrane</location>
        <topology evidence="1 8">Multi-pass membrane protein</topology>
    </subcellularLocation>
</comment>
<dbReference type="SUPFAM" id="SSF51206">
    <property type="entry name" value="cAMP-binding domain-like"/>
    <property type="match status" value="1"/>
</dbReference>
<dbReference type="InterPro" id="IPR004155">
    <property type="entry name" value="PBS_lyase_HEAT"/>
</dbReference>
<feature type="transmembrane region" description="Helical" evidence="8">
    <location>
        <begin position="152"/>
        <end position="171"/>
    </location>
</feature>
<dbReference type="CDD" id="cd00038">
    <property type="entry name" value="CAP_ED"/>
    <property type="match status" value="1"/>
</dbReference>
<reference evidence="10 11" key="1">
    <citation type="submission" date="2017-09" db="EMBL/GenBank/DDBJ databases">
        <title>Depth-based differentiation of microbial function through sediment-hosted aquifers and enrichment of novel symbionts in the deep terrestrial subsurface.</title>
        <authorList>
            <person name="Probst A.J."/>
            <person name="Ladd B."/>
            <person name="Jarett J.K."/>
            <person name="Geller-Mcgrath D.E."/>
            <person name="Sieber C.M."/>
            <person name="Emerson J.B."/>
            <person name="Anantharaman K."/>
            <person name="Thomas B.C."/>
            <person name="Malmstrom R."/>
            <person name="Stieglmeier M."/>
            <person name="Klingl A."/>
            <person name="Woyke T."/>
            <person name="Ryan C.M."/>
            <person name="Banfield J.F."/>
        </authorList>
    </citation>
    <scope>NUCLEOTIDE SEQUENCE [LARGE SCALE GENOMIC DNA]</scope>
    <source>
        <strain evidence="10">CG17_big_fil_post_rev_8_21_14_2_50_48_46</strain>
    </source>
</reference>
<feature type="transmembrane region" description="Helical" evidence="8">
    <location>
        <begin position="369"/>
        <end position="388"/>
    </location>
</feature>
<evidence type="ECO:0000256" key="7">
    <source>
        <dbReference type="ARBA" id="ARBA00023136"/>
    </source>
</evidence>
<dbReference type="SUPFAM" id="SSF48371">
    <property type="entry name" value="ARM repeat"/>
    <property type="match status" value="1"/>
</dbReference>
<evidence type="ECO:0000256" key="5">
    <source>
        <dbReference type="ARBA" id="ARBA00022840"/>
    </source>
</evidence>
<dbReference type="SUPFAM" id="SSF103473">
    <property type="entry name" value="MFS general substrate transporter"/>
    <property type="match status" value="1"/>
</dbReference>
<dbReference type="SMART" id="SM00100">
    <property type="entry name" value="cNMP"/>
    <property type="match status" value="1"/>
</dbReference>
<dbReference type="Pfam" id="PF00027">
    <property type="entry name" value="cNMP_binding"/>
    <property type="match status" value="1"/>
</dbReference>
<dbReference type="GO" id="GO:0016020">
    <property type="term" value="C:membrane"/>
    <property type="evidence" value="ECO:0007669"/>
    <property type="project" value="UniProtKB-SubCell"/>
</dbReference>
<dbReference type="EMBL" id="PFFQ01000013">
    <property type="protein sequence ID" value="PIW18221.1"/>
    <property type="molecule type" value="Genomic_DNA"/>
</dbReference>
<keyword evidence="3 8" id="KW-0812">Transmembrane</keyword>
<dbReference type="SMART" id="SM00567">
    <property type="entry name" value="EZ_HEAT"/>
    <property type="match status" value="3"/>
</dbReference>
<keyword evidence="4 8" id="KW-0547">Nucleotide-binding</keyword>
<dbReference type="InterPro" id="IPR004667">
    <property type="entry name" value="ADP_ATP_car_bac_type"/>
</dbReference>
<evidence type="ECO:0000256" key="3">
    <source>
        <dbReference type="ARBA" id="ARBA00022692"/>
    </source>
</evidence>
<dbReference type="Proteomes" id="UP000231019">
    <property type="component" value="Unassembled WGS sequence"/>
</dbReference>
<dbReference type="InterPro" id="IPR016024">
    <property type="entry name" value="ARM-type_fold"/>
</dbReference>
<evidence type="ECO:0000256" key="2">
    <source>
        <dbReference type="ARBA" id="ARBA00022448"/>
    </source>
</evidence>
<evidence type="ECO:0000259" key="9">
    <source>
        <dbReference type="PROSITE" id="PS50042"/>
    </source>
</evidence>
<name>A0A2M7G8Q7_9BACT</name>
<evidence type="ECO:0000256" key="1">
    <source>
        <dbReference type="ARBA" id="ARBA00004141"/>
    </source>
</evidence>
<dbReference type="PANTHER" id="PTHR23011">
    <property type="entry name" value="CYCLIC NUCLEOTIDE-BINDING DOMAIN CONTAINING PROTEIN"/>
    <property type="match status" value="1"/>
</dbReference>
<dbReference type="PANTHER" id="PTHR23011:SF28">
    <property type="entry name" value="CYCLIC NUCLEOTIDE-BINDING DOMAIN CONTAINING PROTEIN"/>
    <property type="match status" value="1"/>
</dbReference>
<keyword evidence="7 8" id="KW-0472">Membrane</keyword>
<dbReference type="InterPro" id="IPR011989">
    <property type="entry name" value="ARM-like"/>
</dbReference>
<dbReference type="InterPro" id="IPR036259">
    <property type="entry name" value="MFS_trans_sf"/>
</dbReference>
<comment type="similarity">
    <text evidence="8">Belongs to the ADP/ATP translocase tlc family.</text>
</comment>
<sequence>MSSLLKQGLRRVNAFVGVRSNEWGLLLLMLLHFSVALCNQSLQRSLNTGLFLGAFDSSWYPWYFLAESILTFVLSVVYSRFVLGKIDRKYESIGLGLIFIGILLSGRFLLLSKAAWIRFVLPICCDTFLGLTLLQTWSLYGDCLDSRKAKRLFPLIGFGGTIGAISGGWISLSLASSLGTENLLFICVLLLSVFSGLSLILQRYSLTHPGANASTQSAEQNSLQEQLQEFMKGILGNRLLLLMILILISVRASSTIADYHLQVQLRGHFSQNEITAYMGTYLAITNICVLIIQALVENRLINAYGVVFGMALTPVALSMGMGYFIFRPSLFSITATKFFEQITRNSVFKTATELVYLPFDSTTRRQLKLTVNGILGLATVPLVSLAIFVMQGNTLGLAILSLTFALAGILISLELKKPYTQSLHESLMRKRLLVDEESNESPIQLSSARIEESLAQDNPEMVLFSLELLKTHALRLPQDQLLPLIEHENPYVRETAMHILRHQANPDLVDIVLHLLRHERVGRVRQACFQALQHMGDESINAIAIEHLKDTHLAVQAEATVFLFTRGGIEGVLAGAEHLKSLMGSQKQEELCAAASIMGAIGIRYFRKDFAELLASEAVEIRKVCLNAAGLTPEPKLMPQLFKALEDRRTTREALYSLQHFPAELILPQAVKEFKKNTSSHDYRQELIRLLSSFETPQAIASLLEILQEPHVRHKYQALKACTNLRRKLMFNLSEYNHIIHYQIQREFRFGYSYYFLLSLLQSNPINRERAPLLQQELKQRILFVQNMLFKLFALLYNPNEMYKAYLNFKSQAPHYRALSLEVLNYTLSRDLVELTLPLMDEIPMEKRLALGRDRDFIDAYIGQSWWSSTLIQEDLWLNRIATWVRNPAPSTEEEKNVFQLLDKVFLLKKTQLFNQFRAEELTPVAHTAEEILLPVNTRVFKQGSPGDAFYVINKGEVIVERNGREVTRLGTGECFGEVEILNASPRLGSVRTLSNCELLRIGREDFIDVVETYPVFARSLLEILSKRLGENLTQMESYLPSSQHT</sequence>